<dbReference type="Pfam" id="PF09946">
    <property type="entry name" value="DUF2178"/>
    <property type="match status" value="1"/>
</dbReference>
<dbReference type="OrthoDB" id="2427942at2"/>
<accession>A0A1I2MCQ4</accession>
<dbReference type="STRING" id="201973.SAMN04488025_10737"/>
<reference evidence="2 3" key="1">
    <citation type="submission" date="2016-10" db="EMBL/GenBank/DDBJ databases">
        <authorList>
            <person name="de Groot N.N."/>
        </authorList>
    </citation>
    <scope>NUCLEOTIDE SEQUENCE [LARGE SCALE GENOMIC DNA]</scope>
    <source>
        <strain evidence="2 3">DSM 44945</strain>
    </source>
</reference>
<gene>
    <name evidence="2" type="ORF">SAMN04488025_10737</name>
</gene>
<name>A0A1I2MCQ4_9BACL</name>
<feature type="transmembrane region" description="Helical" evidence="1">
    <location>
        <begin position="99"/>
        <end position="117"/>
    </location>
</feature>
<dbReference type="InterPro" id="IPR019235">
    <property type="entry name" value="DUF2178_TM"/>
</dbReference>
<feature type="transmembrane region" description="Helical" evidence="1">
    <location>
        <begin position="68"/>
        <end position="87"/>
    </location>
</feature>
<organism evidence="2 3">
    <name type="scientific">Planifilum fulgidum</name>
    <dbReference type="NCBI Taxonomy" id="201973"/>
    <lineage>
        <taxon>Bacteria</taxon>
        <taxon>Bacillati</taxon>
        <taxon>Bacillota</taxon>
        <taxon>Bacilli</taxon>
        <taxon>Bacillales</taxon>
        <taxon>Thermoactinomycetaceae</taxon>
        <taxon>Planifilum</taxon>
    </lineage>
</organism>
<feature type="transmembrane region" description="Helical" evidence="1">
    <location>
        <begin position="28"/>
        <end position="48"/>
    </location>
</feature>
<evidence type="ECO:0008006" key="4">
    <source>
        <dbReference type="Google" id="ProtNLM"/>
    </source>
</evidence>
<keyword evidence="3" id="KW-1185">Reference proteome</keyword>
<dbReference type="AlphaFoldDB" id="A0A1I2MCQ4"/>
<dbReference type="RefSeq" id="WP_092036757.1">
    <property type="nucleotide sequence ID" value="NZ_FOOK01000007.1"/>
</dbReference>
<keyword evidence="1" id="KW-0472">Membrane</keyword>
<dbReference type="EMBL" id="FOOK01000007">
    <property type="protein sequence ID" value="SFF87011.1"/>
    <property type="molecule type" value="Genomic_DNA"/>
</dbReference>
<protein>
    <recommendedName>
        <fullName evidence="4">DUF2178 domain-containing protein</fullName>
    </recommendedName>
</protein>
<evidence type="ECO:0000313" key="3">
    <source>
        <dbReference type="Proteomes" id="UP000198661"/>
    </source>
</evidence>
<sequence length="120" mass="13452">MKREWLYSLLGICAGMAIIMAVRGEMRWSFVFGATTGMMLYFFARRLLRKKDGTPEIDERIRKNAQRAALYTLLALIGAGVLVLALTTSPGQQIPVEYIAVYCLFSLFTLSAVLAVVKRK</sequence>
<keyword evidence="1" id="KW-0812">Transmembrane</keyword>
<evidence type="ECO:0000313" key="2">
    <source>
        <dbReference type="EMBL" id="SFF87011.1"/>
    </source>
</evidence>
<evidence type="ECO:0000256" key="1">
    <source>
        <dbReference type="SAM" id="Phobius"/>
    </source>
</evidence>
<dbReference type="Proteomes" id="UP000198661">
    <property type="component" value="Unassembled WGS sequence"/>
</dbReference>
<keyword evidence="1" id="KW-1133">Transmembrane helix</keyword>
<feature type="transmembrane region" description="Helical" evidence="1">
    <location>
        <begin position="5"/>
        <end position="22"/>
    </location>
</feature>
<proteinExistence type="predicted"/>